<dbReference type="EMBL" id="JAAGOA010000003">
    <property type="protein sequence ID" value="NED99741.1"/>
    <property type="molecule type" value="Genomic_DNA"/>
</dbReference>
<proteinExistence type="predicted"/>
<keyword evidence="8" id="KW-0833">Ubl conjugation pathway</keyword>
<organism evidence="14 15">
    <name type="scientific">Phytoactinopolyspora halotolerans</name>
    <dbReference type="NCBI Taxonomy" id="1981512"/>
    <lineage>
        <taxon>Bacteria</taxon>
        <taxon>Bacillati</taxon>
        <taxon>Actinomycetota</taxon>
        <taxon>Actinomycetes</taxon>
        <taxon>Jiangellales</taxon>
        <taxon>Jiangellaceae</taxon>
        <taxon>Phytoactinopolyspora</taxon>
    </lineage>
</organism>
<dbReference type="AlphaFoldDB" id="A0A6L9S5G8"/>
<evidence type="ECO:0000256" key="5">
    <source>
        <dbReference type="ARBA" id="ARBA00022692"/>
    </source>
</evidence>
<keyword evidence="7" id="KW-0863">Zinc-finger</keyword>
<evidence type="ECO:0000256" key="12">
    <source>
        <dbReference type="SAM" id="Phobius"/>
    </source>
</evidence>
<dbReference type="EC" id="2.3.2.27" evidence="3"/>
<comment type="caution">
    <text evidence="14">The sequence shown here is derived from an EMBL/GenBank/DDBJ whole genome shotgun (WGS) entry which is preliminary data.</text>
</comment>
<evidence type="ECO:0000256" key="2">
    <source>
        <dbReference type="ARBA" id="ARBA00004141"/>
    </source>
</evidence>
<evidence type="ECO:0000256" key="8">
    <source>
        <dbReference type="ARBA" id="ARBA00022786"/>
    </source>
</evidence>
<dbReference type="GO" id="GO:0008270">
    <property type="term" value="F:zinc ion binding"/>
    <property type="evidence" value="ECO:0007669"/>
    <property type="project" value="UniProtKB-KW"/>
</dbReference>
<keyword evidence="9" id="KW-0862">Zinc</keyword>
<evidence type="ECO:0000256" key="1">
    <source>
        <dbReference type="ARBA" id="ARBA00000900"/>
    </source>
</evidence>
<dbReference type="Proteomes" id="UP000475214">
    <property type="component" value="Unassembled WGS sequence"/>
</dbReference>
<keyword evidence="10 12" id="KW-1133">Transmembrane helix</keyword>
<gene>
    <name evidence="14" type="ORF">G1H10_06130</name>
</gene>
<dbReference type="InterPro" id="IPR022170">
    <property type="entry name" value="MUL1-like"/>
</dbReference>
<keyword evidence="5 12" id="KW-0812">Transmembrane</keyword>
<dbReference type="GO" id="GO:0016567">
    <property type="term" value="P:protein ubiquitination"/>
    <property type="evidence" value="ECO:0007669"/>
    <property type="project" value="InterPro"/>
</dbReference>
<evidence type="ECO:0000256" key="10">
    <source>
        <dbReference type="ARBA" id="ARBA00022989"/>
    </source>
</evidence>
<sequence>MLWIAGLVALVVAGYCGYLVYTSRRRQHEMITTETLTAQELQTLRDAAAEAAGAGYFQQKCEVVGKAEPGPAGTITSEISTTECVWHRHVITRKYWTTERRRDSNGNYRTRRVEREETVATRESEEPFHVRDHTGTILVRPKAGTFEHMRQVVDRFEPHDDSAEGTTLSLGSFSFTLPATRREGTIGYKYTEWVLTPDTPVYVLGTAGDGGGELAVEDLSLVSTKDEEALLAAARKKERFALAGGIVAAVVAVGLILAGILT</sequence>
<dbReference type="GO" id="GO:0016020">
    <property type="term" value="C:membrane"/>
    <property type="evidence" value="ECO:0007669"/>
    <property type="project" value="UniProtKB-SubCell"/>
</dbReference>
<keyword evidence="4" id="KW-0808">Transferase</keyword>
<keyword evidence="11 12" id="KW-0472">Membrane</keyword>
<dbReference type="Pfam" id="PF12483">
    <property type="entry name" value="GIDE"/>
    <property type="match status" value="1"/>
</dbReference>
<evidence type="ECO:0000256" key="6">
    <source>
        <dbReference type="ARBA" id="ARBA00022723"/>
    </source>
</evidence>
<protein>
    <recommendedName>
        <fullName evidence="3">RING-type E3 ubiquitin transferase</fullName>
        <ecNumber evidence="3">2.3.2.27</ecNumber>
    </recommendedName>
</protein>
<feature type="transmembrane region" description="Helical" evidence="12">
    <location>
        <begin position="240"/>
        <end position="261"/>
    </location>
</feature>
<evidence type="ECO:0000256" key="3">
    <source>
        <dbReference type="ARBA" id="ARBA00012483"/>
    </source>
</evidence>
<accession>A0A6L9S5G8</accession>
<reference evidence="14 15" key="1">
    <citation type="submission" date="2020-02" db="EMBL/GenBank/DDBJ databases">
        <authorList>
            <person name="Li X.-J."/>
            <person name="Han X.-M."/>
        </authorList>
    </citation>
    <scope>NUCLEOTIDE SEQUENCE [LARGE SCALE GENOMIC DNA]</scope>
    <source>
        <strain evidence="14 15">CCTCC AB 2017055</strain>
    </source>
</reference>
<evidence type="ECO:0000256" key="4">
    <source>
        <dbReference type="ARBA" id="ARBA00022679"/>
    </source>
</evidence>
<evidence type="ECO:0000256" key="7">
    <source>
        <dbReference type="ARBA" id="ARBA00022771"/>
    </source>
</evidence>
<dbReference type="RefSeq" id="WP_163734158.1">
    <property type="nucleotide sequence ID" value="NZ_JAAGOA010000003.1"/>
</dbReference>
<evidence type="ECO:0000313" key="15">
    <source>
        <dbReference type="Proteomes" id="UP000475214"/>
    </source>
</evidence>
<feature type="transmembrane region" description="Helical" evidence="12">
    <location>
        <begin position="6"/>
        <end position="21"/>
    </location>
</feature>
<evidence type="ECO:0000256" key="11">
    <source>
        <dbReference type="ARBA" id="ARBA00023136"/>
    </source>
</evidence>
<evidence type="ECO:0000313" key="14">
    <source>
        <dbReference type="EMBL" id="NED99741.1"/>
    </source>
</evidence>
<evidence type="ECO:0000256" key="9">
    <source>
        <dbReference type="ARBA" id="ARBA00022833"/>
    </source>
</evidence>
<name>A0A6L9S5G8_9ACTN</name>
<keyword evidence="15" id="KW-1185">Reference proteome</keyword>
<comment type="subcellular location">
    <subcellularLocation>
        <location evidence="2">Membrane</location>
        <topology evidence="2">Multi-pass membrane protein</topology>
    </subcellularLocation>
</comment>
<keyword evidence="6" id="KW-0479">Metal-binding</keyword>
<evidence type="ECO:0000259" key="13">
    <source>
        <dbReference type="Pfam" id="PF12483"/>
    </source>
</evidence>
<dbReference type="GO" id="GO:0061630">
    <property type="term" value="F:ubiquitin protein ligase activity"/>
    <property type="evidence" value="ECO:0007669"/>
    <property type="project" value="UniProtKB-EC"/>
</dbReference>
<comment type="catalytic activity">
    <reaction evidence="1">
        <text>S-ubiquitinyl-[E2 ubiquitin-conjugating enzyme]-L-cysteine + [acceptor protein]-L-lysine = [E2 ubiquitin-conjugating enzyme]-L-cysteine + N(6)-ubiquitinyl-[acceptor protein]-L-lysine.</text>
        <dbReference type="EC" id="2.3.2.27"/>
    </reaction>
</comment>
<feature type="domain" description="E3 Ubiquitin ligase MUL1-like" evidence="13">
    <location>
        <begin position="99"/>
        <end position="255"/>
    </location>
</feature>